<evidence type="ECO:0000313" key="4">
    <source>
        <dbReference type="EMBL" id="MCF5657860.1"/>
    </source>
</evidence>
<feature type="domain" description="Rad50/SbcC-type AAA" evidence="2">
    <location>
        <begin position="28"/>
        <end position="105"/>
    </location>
</feature>
<dbReference type="InterPro" id="IPR027417">
    <property type="entry name" value="P-loop_NTPase"/>
</dbReference>
<reference evidence="4" key="1">
    <citation type="submission" date="2019-11" db="EMBL/GenBank/DDBJ databases">
        <title>Epiphytic Pseudomonas syringae from cherry orchards.</title>
        <authorList>
            <person name="Hulin M.T."/>
        </authorList>
    </citation>
    <scope>NUCLEOTIDE SEQUENCE</scope>
    <source>
        <strain evidence="4">PA-2-1F</strain>
    </source>
</reference>
<gene>
    <name evidence="4" type="ORF">GIV46_22880</name>
</gene>
<dbReference type="PANTHER" id="PTHR43581">
    <property type="entry name" value="ATP/GTP PHOSPHATASE"/>
    <property type="match status" value="1"/>
</dbReference>
<organism evidence="4 5">
    <name type="scientific">Pseudomonas poae</name>
    <dbReference type="NCBI Taxonomy" id="200451"/>
    <lineage>
        <taxon>Bacteria</taxon>
        <taxon>Pseudomonadati</taxon>
        <taxon>Pseudomonadota</taxon>
        <taxon>Gammaproteobacteria</taxon>
        <taxon>Pseudomonadales</taxon>
        <taxon>Pseudomonadaceae</taxon>
        <taxon>Pseudomonas</taxon>
    </lineage>
</organism>
<feature type="domain" description="ATPase AAA-type core" evidence="1">
    <location>
        <begin position="321"/>
        <end position="379"/>
    </location>
</feature>
<dbReference type="Proteomes" id="UP000814126">
    <property type="component" value="Unassembled WGS sequence"/>
</dbReference>
<name>A0AAP2WHT5_9PSED</name>
<evidence type="ECO:0000259" key="1">
    <source>
        <dbReference type="Pfam" id="PF13304"/>
    </source>
</evidence>
<dbReference type="Gene3D" id="3.40.50.300">
    <property type="entry name" value="P-loop containing nucleotide triphosphate hydrolases"/>
    <property type="match status" value="2"/>
</dbReference>
<comment type="caution">
    <text evidence="4">The sequence shown here is derived from an EMBL/GenBank/DDBJ whole genome shotgun (WGS) entry which is preliminary data.</text>
</comment>
<proteinExistence type="predicted"/>
<evidence type="ECO:0000259" key="2">
    <source>
        <dbReference type="Pfam" id="PF13476"/>
    </source>
</evidence>
<dbReference type="InterPro" id="IPR034139">
    <property type="entry name" value="TOPRIM_OLD"/>
</dbReference>
<dbReference type="GO" id="GO:0005524">
    <property type="term" value="F:ATP binding"/>
    <property type="evidence" value="ECO:0007669"/>
    <property type="project" value="InterPro"/>
</dbReference>
<dbReference type="InterPro" id="IPR038729">
    <property type="entry name" value="Rad50/SbcC_AAA"/>
</dbReference>
<dbReference type="InterPro" id="IPR051396">
    <property type="entry name" value="Bact_Antivir_Def_Nuclease"/>
</dbReference>
<dbReference type="CDD" id="cd01026">
    <property type="entry name" value="TOPRIM_OLD"/>
    <property type="match status" value="1"/>
</dbReference>
<dbReference type="SUPFAM" id="SSF52540">
    <property type="entry name" value="P-loop containing nucleoside triphosphate hydrolases"/>
    <property type="match status" value="1"/>
</dbReference>
<dbReference type="GO" id="GO:0016887">
    <property type="term" value="F:ATP hydrolysis activity"/>
    <property type="evidence" value="ECO:0007669"/>
    <property type="project" value="InterPro"/>
</dbReference>
<dbReference type="Pfam" id="PF13304">
    <property type="entry name" value="AAA_21"/>
    <property type="match status" value="1"/>
</dbReference>
<dbReference type="GO" id="GO:0006302">
    <property type="term" value="P:double-strand break repair"/>
    <property type="evidence" value="ECO:0007669"/>
    <property type="project" value="InterPro"/>
</dbReference>
<accession>A0AAP2WHT5</accession>
<evidence type="ECO:0000313" key="5">
    <source>
        <dbReference type="Proteomes" id="UP000814126"/>
    </source>
</evidence>
<dbReference type="EMBL" id="WJZX01000152">
    <property type="protein sequence ID" value="MCF5657860.1"/>
    <property type="molecule type" value="Genomic_DNA"/>
</dbReference>
<dbReference type="CDD" id="cd00267">
    <property type="entry name" value="ABC_ATPase"/>
    <property type="match status" value="1"/>
</dbReference>
<evidence type="ECO:0000259" key="3">
    <source>
        <dbReference type="Pfam" id="PF20469"/>
    </source>
</evidence>
<dbReference type="Pfam" id="PF20469">
    <property type="entry name" value="OLD-like_TOPRIM"/>
    <property type="match status" value="1"/>
</dbReference>
<dbReference type="PANTHER" id="PTHR43581:SF4">
    <property type="entry name" value="ATP_GTP PHOSPHATASE"/>
    <property type="match status" value="1"/>
</dbReference>
<dbReference type="InterPro" id="IPR003959">
    <property type="entry name" value="ATPase_AAA_core"/>
</dbReference>
<dbReference type="AlphaFoldDB" id="A0AAP2WHT5"/>
<dbReference type="Pfam" id="PF13476">
    <property type="entry name" value="AAA_23"/>
    <property type="match status" value="1"/>
</dbReference>
<feature type="domain" description="OLD protein-like TOPRIM" evidence="3">
    <location>
        <begin position="425"/>
        <end position="496"/>
    </location>
</feature>
<sequence>MASVRLTLSDPLPATESGEGSAVYLSALKIENFRQFGQGGHALNIQFNEGVTALVGENDAGKTAVIDAIRYVLQTRDAEYLRLQIEDFHIANDGTQAEAITLRCTLEGLSPAELGAFAEYVTYKGGVGRLYVHWSARRIVASASTRKWVDISVRSGENGEGPSLDVGVRQLLATAYLKPLRDAEREMSPGRNSRLSQVLSSFPNIDAGSAFDPAALPADLADAEALSIAGMGDYLRHLVNSHGAIVSAQKEINDTYLRPLSLAGQPLTSRIGFGEAGTDPAKLKQILERLELGLLDHATGEARGVYGLGSNNVLFMACELLLLGKEPDGLPLLLIEEPEAHLHPQRQLQLMEFLEAAAQPATGLRPVQVILTTHSPNLSSKIPLQNLVLMQRQQAFSLAEEQTCLAPDDYRFLSRFLDVTKAGLFFAKGLLVVEGDAEAILLPSLARRLGKDLTKHGVSIINVGGVGLRRYSKILQRKDTSKGEISVPTACITDMDVMPDCAPEILSLKGVKGAVWPDKSDRRWRAMKDFGATAPDLEKGLKEHRDKRAESDGQCVRTYVADHWTLEYDLAFKGLSQEVHHAAYLAINEEKIDEGKETKITLLKKARTAFDKIQTTYTTEDARCSAIYKLFKRASKAIAAQHLIDLIDQRFENKTLDATTLRGLLPTYVVHAIEYATGGAALTTTSSPAHNLVVPAAPAGSADPLDEVAE</sequence>
<protein>
    <submittedName>
        <fullName evidence="4">AAA family ATPase</fullName>
    </submittedName>
</protein>